<dbReference type="Gene3D" id="3.40.50.620">
    <property type="entry name" value="HUPs"/>
    <property type="match status" value="1"/>
</dbReference>
<name>A0A5D4RYU8_9BACI</name>
<evidence type="ECO:0000256" key="1">
    <source>
        <dbReference type="SAM" id="Phobius"/>
    </source>
</evidence>
<proteinExistence type="predicted"/>
<dbReference type="GO" id="GO:0005886">
    <property type="term" value="C:plasma membrane"/>
    <property type="evidence" value="ECO:0007669"/>
    <property type="project" value="TreeGrafter"/>
</dbReference>
<feature type="domain" description="DUF218" evidence="2">
    <location>
        <begin position="95"/>
        <end position="237"/>
    </location>
</feature>
<dbReference type="AlphaFoldDB" id="A0A5D4RYU8"/>
<evidence type="ECO:0000313" key="4">
    <source>
        <dbReference type="Proteomes" id="UP000322997"/>
    </source>
</evidence>
<protein>
    <submittedName>
        <fullName evidence="3">YdcF family protein</fullName>
    </submittedName>
</protein>
<dbReference type="GeneID" id="89534757"/>
<organism evidence="3 4">
    <name type="scientific">Rossellomorea marisflavi</name>
    <dbReference type="NCBI Taxonomy" id="189381"/>
    <lineage>
        <taxon>Bacteria</taxon>
        <taxon>Bacillati</taxon>
        <taxon>Bacillota</taxon>
        <taxon>Bacilli</taxon>
        <taxon>Bacillales</taxon>
        <taxon>Bacillaceae</taxon>
        <taxon>Rossellomorea</taxon>
    </lineage>
</organism>
<dbReference type="Proteomes" id="UP000322997">
    <property type="component" value="Unassembled WGS sequence"/>
</dbReference>
<dbReference type="PANTHER" id="PTHR30336">
    <property type="entry name" value="INNER MEMBRANE PROTEIN, PROBABLE PERMEASE"/>
    <property type="match status" value="1"/>
</dbReference>
<dbReference type="Pfam" id="PF02698">
    <property type="entry name" value="DUF218"/>
    <property type="match status" value="1"/>
</dbReference>
<evidence type="ECO:0000313" key="3">
    <source>
        <dbReference type="EMBL" id="TYS56150.1"/>
    </source>
</evidence>
<evidence type="ECO:0000259" key="2">
    <source>
        <dbReference type="Pfam" id="PF02698"/>
    </source>
</evidence>
<keyword evidence="1" id="KW-0812">Transmembrane</keyword>
<dbReference type="InterPro" id="IPR014729">
    <property type="entry name" value="Rossmann-like_a/b/a_fold"/>
</dbReference>
<dbReference type="InterPro" id="IPR051599">
    <property type="entry name" value="Cell_Envelope_Assoc"/>
</dbReference>
<dbReference type="RefSeq" id="WP_148984285.1">
    <property type="nucleotide sequence ID" value="NZ_CP081870.1"/>
</dbReference>
<gene>
    <name evidence="3" type="ORF">FZC83_00820</name>
</gene>
<keyword evidence="1" id="KW-0472">Membrane</keyword>
<dbReference type="GO" id="GO:0043164">
    <property type="term" value="P:Gram-negative-bacterium-type cell wall biogenesis"/>
    <property type="evidence" value="ECO:0007669"/>
    <property type="project" value="TreeGrafter"/>
</dbReference>
<dbReference type="GO" id="GO:0000270">
    <property type="term" value="P:peptidoglycan metabolic process"/>
    <property type="evidence" value="ECO:0007669"/>
    <property type="project" value="TreeGrafter"/>
</dbReference>
<accession>A0A5D4RYU8</accession>
<reference evidence="3 4" key="1">
    <citation type="submission" date="2019-08" db="EMBL/GenBank/DDBJ databases">
        <title>Bacillus genomes from the desert of Cuatro Cienegas, Coahuila.</title>
        <authorList>
            <person name="Olmedo-Alvarez G."/>
        </authorList>
    </citation>
    <scope>NUCLEOTIDE SEQUENCE [LARGE SCALE GENOMIC DNA]</scope>
    <source>
        <strain evidence="3 4">CH108_3D</strain>
    </source>
</reference>
<comment type="caution">
    <text evidence="3">The sequence shown here is derived from an EMBL/GenBank/DDBJ whole genome shotgun (WGS) entry which is preliminary data.</text>
</comment>
<dbReference type="CDD" id="cd06259">
    <property type="entry name" value="YdcF-like"/>
    <property type="match status" value="1"/>
</dbReference>
<sequence length="252" mass="28007">MKMAEFKNKRALLILALLGTVMAFLFFRVTFGLLFILINGLIIYVLVVLCLRKRLWAYRLIGAAYLIFVGTFAGVEGYILKEADETGNLSDDYGAVLILGAGLKGEEPSKTLLSRLATGVEILKMREDLPVVVSGGQGPGESISEAEAMGRYLVGHGIDESRIIFEDASTNTYENMLYSRRVLEDRGLKEGKVLIVTNDFHLARSKILARDVGLDATGYAAPTPWFVRANYYIREYFAMVKTFLLGRGTLDR</sequence>
<dbReference type="EMBL" id="VTEQ01000001">
    <property type="protein sequence ID" value="TYS56150.1"/>
    <property type="molecule type" value="Genomic_DNA"/>
</dbReference>
<keyword evidence="1" id="KW-1133">Transmembrane helix</keyword>
<dbReference type="PANTHER" id="PTHR30336:SF4">
    <property type="entry name" value="ENVELOPE BIOGENESIS FACTOR ELYC"/>
    <property type="match status" value="1"/>
</dbReference>
<feature type="transmembrane region" description="Helical" evidence="1">
    <location>
        <begin position="58"/>
        <end position="80"/>
    </location>
</feature>
<feature type="transmembrane region" description="Helical" evidence="1">
    <location>
        <begin position="33"/>
        <end position="51"/>
    </location>
</feature>
<dbReference type="InterPro" id="IPR003848">
    <property type="entry name" value="DUF218"/>
</dbReference>